<dbReference type="InterPro" id="IPR001826">
    <property type="entry name" value="RHS"/>
</dbReference>
<keyword evidence="8" id="KW-1185">Reference proteome</keyword>
<dbReference type="NCBIfam" id="TIGR03696">
    <property type="entry name" value="Rhs_assc_core"/>
    <property type="match status" value="1"/>
</dbReference>
<feature type="domain" description="Teneurin-like YD-shell" evidence="5">
    <location>
        <begin position="797"/>
        <end position="917"/>
    </location>
</feature>
<feature type="transmembrane region" description="Helical" evidence="2">
    <location>
        <begin position="15"/>
        <end position="38"/>
    </location>
</feature>
<dbReference type="InterPro" id="IPR050708">
    <property type="entry name" value="T6SS_VgrG/RHS"/>
</dbReference>
<keyword evidence="1" id="KW-0677">Repeat</keyword>
<accession>A0A1N6WZQ9</accession>
<feature type="domain" description="DUF6531" evidence="4">
    <location>
        <begin position="259"/>
        <end position="335"/>
    </location>
</feature>
<dbReference type="Pfam" id="PF20148">
    <property type="entry name" value="DUF6531"/>
    <property type="match status" value="1"/>
</dbReference>
<dbReference type="STRING" id="49186.SAMN05421647_11244"/>
<evidence type="ECO:0000313" key="8">
    <source>
        <dbReference type="Proteomes" id="UP000186895"/>
    </source>
</evidence>
<dbReference type="PANTHER" id="PTHR32305">
    <property type="match status" value="1"/>
</dbReference>
<sequence>MAAARIGDPIKHSNALSGFIVGAVTGLAVGVAVVAATVATGGGALLVISAVGAGVATTGAGASRGGAIGATIQGDVTGKTITGASTVFVNGIQSNRAVIDKVICSKHVNKIKNIAQGSGTVFIESYPAARKGDKIQCGAVISEGSPDVFFGAEAETYLEIDSEIPQWMSSTADWMMTVGGSVALLGFGGAAFIAKGVCGLTRFAGTVALGEVGAAAGSEVGGEIGYRIFGETGREVGKLAGSLLGGLSGGKLGNRTFSGHPVDVVTGALLTERTDFVLPGPIPIEWHRVWLSSSTHQGELGSGWHHPYDMALSELKGAPEAVVGVRLQDGRIVAFPEPWESKPAFNRAEQLVLHRVQDGYRMDDFEGRSYHFLRRLSEHSAPDFMLDAITDLQGNRIALRRNEFGQLLHMKDGTGRCLDILRSSCGRHITSVVLRGAGGEADHPLVSYGYQQTPDGLSDLVSITDAEKATEFFAYTNHLITEEKRRDAFCYWFQWDQTSSPLTARCTKTWGGDNKVPHFYRELAYTPDERRTDVLDGRGTWMTYIGNELGYVHKEIQPNGDKNTYSYDADGLLVSLRTPSGETTYGHDELGRLVLSVAPDQAQTEYRYLVATIHQHIPQPYNQFNTLTTADGADHLFSRDDKGNLVQYIDPEGRHTRYLRDAETGLVQAIQDAHGEWVRYQWNAAQQLASIIHPQGGQERFEYNHLGLLSCHYRDGVETRFNYDGMGRCISSSRSDGQEQHWSYNAEGHLRSHQRADGTRLEWQYLGDLVYRRINPDGSHFNYQYDTDHNLVALVNERGETYRLEYDENERLVGETGFDGRQQRYRYDDKGQLVEWQDQDRLVELTRDPMDRVTQALYRLVDNDGTPLEQTAEHVSFVYDPLGRLLEADNGNRRLSYRYNKAGDLLEEWQDNTCIQHAYSASGLRHSTRLPDGRTLAFEHNEQHQLRELSLDGQILSRHQYDVWGRERQRQCGHLTLLNDYDPLDRLVRQRAGRTTQAPVVARQYRYNQSDQLIEQDDLARGRQRYHYDVRQQLVAWDSQHPQTGHQQGEYLFDPAGQLIGVKEEAQDSSLQQSPGVTTPQGLVQQGRLTHSGDARYLYDARGNRIQRLRGRGGAISTQYRYNLKNELIEVIEQTPHRSTRIRYEYDPLGRRSQKESWQYTTEGGRLQSHVRTDYLWSGDVLLQEDRQALADKSERTSVAASAPHERVIYLHEPNSYRPLLQLRNTGVNSNSADQVYYYHLDHLGTPQELTDAEGRVVWQAQYRGFGRAKVVNASIDNPIRFLGQYEDSEVGLHYNRYRYYDPSSGQYTSQDPVGLVGGEQLSQYVSDPVNWVDPLGLQGSCGKVKNATDLPVVKAGTKQWQEAVDAIRGLGKGKLNVRTESATDAQALLIEARGNMNRYRNYSNNGYQKGYESHNVQNSRELDAGNDLQHLKWKDGRSGGHIYYSKPN</sequence>
<dbReference type="Pfam" id="PF25799">
    <property type="entry name" value="prePAAR_I"/>
    <property type="match status" value="1"/>
</dbReference>
<evidence type="ECO:0000259" key="6">
    <source>
        <dbReference type="Pfam" id="PF25799"/>
    </source>
</evidence>
<dbReference type="InterPro" id="IPR056823">
    <property type="entry name" value="TEN-like_YD-shell"/>
</dbReference>
<dbReference type="InterPro" id="IPR057925">
    <property type="entry name" value="prePAAR_DddA"/>
</dbReference>
<evidence type="ECO:0000259" key="4">
    <source>
        <dbReference type="Pfam" id="PF20148"/>
    </source>
</evidence>
<evidence type="ECO:0000259" key="5">
    <source>
        <dbReference type="Pfam" id="PF25023"/>
    </source>
</evidence>
<dbReference type="InterPro" id="IPR045351">
    <property type="entry name" value="DUF6531"/>
</dbReference>
<feature type="domain" description="Teneurin-like YD-shell" evidence="5">
    <location>
        <begin position="562"/>
        <end position="756"/>
    </location>
</feature>
<keyword evidence="2" id="KW-1133">Transmembrane helix</keyword>
<dbReference type="PANTHER" id="PTHR32305:SF15">
    <property type="entry name" value="PROTEIN RHSA-RELATED"/>
    <property type="match status" value="1"/>
</dbReference>
<dbReference type="eggNOG" id="COG3209">
    <property type="taxonomic scope" value="Bacteria"/>
</dbReference>
<dbReference type="Pfam" id="PF25023">
    <property type="entry name" value="TEN_YD-shell"/>
    <property type="match status" value="3"/>
</dbReference>
<feature type="transmembrane region" description="Helical" evidence="2">
    <location>
        <begin position="44"/>
        <end position="62"/>
    </location>
</feature>
<dbReference type="Gene3D" id="3.90.930.1">
    <property type="match status" value="1"/>
</dbReference>
<dbReference type="InterPro" id="IPR008727">
    <property type="entry name" value="PAAR_motif"/>
</dbReference>
<organism evidence="7 8">
    <name type="scientific">Marinobacterium stanieri</name>
    <dbReference type="NCBI Taxonomy" id="49186"/>
    <lineage>
        <taxon>Bacteria</taxon>
        <taxon>Pseudomonadati</taxon>
        <taxon>Pseudomonadota</taxon>
        <taxon>Gammaproteobacteria</taxon>
        <taxon>Oceanospirillales</taxon>
        <taxon>Oceanospirillaceae</taxon>
        <taxon>Marinobacterium</taxon>
    </lineage>
</organism>
<dbReference type="Gene3D" id="2.180.10.10">
    <property type="entry name" value="RHS repeat-associated core"/>
    <property type="match status" value="3"/>
</dbReference>
<dbReference type="Pfam" id="PF05488">
    <property type="entry name" value="PAAR_motif"/>
    <property type="match status" value="1"/>
</dbReference>
<evidence type="ECO:0000259" key="3">
    <source>
        <dbReference type="Pfam" id="PF03527"/>
    </source>
</evidence>
<dbReference type="InterPro" id="IPR022385">
    <property type="entry name" value="Rhs_assc_core"/>
</dbReference>
<evidence type="ECO:0000313" key="7">
    <source>
        <dbReference type="EMBL" id="SIQ95572.1"/>
    </source>
</evidence>
<dbReference type="CDD" id="cd14742">
    <property type="entry name" value="PAAR_RHS"/>
    <property type="match status" value="1"/>
</dbReference>
<protein>
    <submittedName>
        <fullName evidence="7">RHS repeat-associated core domain-containing protein</fullName>
    </submittedName>
</protein>
<feature type="domain" description="RHS protein conserved region" evidence="3">
    <location>
        <begin position="1236"/>
        <end position="1269"/>
    </location>
</feature>
<feature type="domain" description="Teneurin-like YD-shell" evidence="5">
    <location>
        <begin position="1021"/>
        <end position="1156"/>
    </location>
</feature>
<dbReference type="Gene3D" id="2.60.200.60">
    <property type="match status" value="1"/>
</dbReference>
<dbReference type="NCBIfam" id="TIGR01643">
    <property type="entry name" value="YD_repeat_2x"/>
    <property type="match status" value="4"/>
</dbReference>
<keyword evidence="2" id="KW-0812">Transmembrane</keyword>
<gene>
    <name evidence="7" type="ORF">SAMN05421647_11244</name>
</gene>
<keyword evidence="2" id="KW-0472">Membrane</keyword>
<dbReference type="PRINTS" id="PR00394">
    <property type="entry name" value="RHSPROTEIN"/>
</dbReference>
<feature type="transmembrane region" description="Helical" evidence="2">
    <location>
        <begin position="174"/>
        <end position="194"/>
    </location>
</feature>
<name>A0A1N6WZQ9_9GAMM</name>
<dbReference type="Pfam" id="PF03527">
    <property type="entry name" value="RHS"/>
    <property type="match status" value="1"/>
</dbReference>
<feature type="domain" description="Double-stranded DNA deaminase toxin A prePAAR motif" evidence="6">
    <location>
        <begin position="3"/>
        <end position="54"/>
    </location>
</feature>
<proteinExistence type="predicted"/>
<evidence type="ECO:0000256" key="2">
    <source>
        <dbReference type="SAM" id="Phobius"/>
    </source>
</evidence>
<evidence type="ECO:0000256" key="1">
    <source>
        <dbReference type="ARBA" id="ARBA00022737"/>
    </source>
</evidence>
<reference evidence="7 8" key="1">
    <citation type="submission" date="2017-01" db="EMBL/GenBank/DDBJ databases">
        <authorList>
            <person name="Mah S.A."/>
            <person name="Swanson W.J."/>
            <person name="Moy G.W."/>
            <person name="Vacquier V.D."/>
        </authorList>
    </citation>
    <scope>NUCLEOTIDE SEQUENCE [LARGE SCALE GENOMIC DNA]</scope>
    <source>
        <strain evidence="7 8">DSM 7027</strain>
    </source>
</reference>
<dbReference type="InterPro" id="IPR006530">
    <property type="entry name" value="YD"/>
</dbReference>
<dbReference type="EMBL" id="FTMN01000012">
    <property type="protein sequence ID" value="SIQ95572.1"/>
    <property type="molecule type" value="Genomic_DNA"/>
</dbReference>
<dbReference type="Proteomes" id="UP000186895">
    <property type="component" value="Unassembled WGS sequence"/>
</dbReference>